<keyword evidence="3" id="KW-1185">Reference proteome</keyword>
<feature type="signal peptide" evidence="1">
    <location>
        <begin position="1"/>
        <end position="20"/>
    </location>
</feature>
<evidence type="ECO:0000313" key="3">
    <source>
        <dbReference type="Proteomes" id="UP001338125"/>
    </source>
</evidence>
<keyword evidence="1" id="KW-0732">Signal</keyword>
<organism evidence="2 3">
    <name type="scientific">Cladobotryum mycophilum</name>
    <dbReference type="NCBI Taxonomy" id="491253"/>
    <lineage>
        <taxon>Eukaryota</taxon>
        <taxon>Fungi</taxon>
        <taxon>Dikarya</taxon>
        <taxon>Ascomycota</taxon>
        <taxon>Pezizomycotina</taxon>
        <taxon>Sordariomycetes</taxon>
        <taxon>Hypocreomycetidae</taxon>
        <taxon>Hypocreales</taxon>
        <taxon>Hypocreaceae</taxon>
        <taxon>Cladobotryum</taxon>
    </lineage>
</organism>
<reference evidence="2 3" key="1">
    <citation type="submission" date="2024-01" db="EMBL/GenBank/DDBJ databases">
        <title>Complete genome of Cladobotryum mycophilum ATHUM6906.</title>
        <authorList>
            <person name="Christinaki A.C."/>
            <person name="Myridakis A.I."/>
            <person name="Kouvelis V.N."/>
        </authorList>
    </citation>
    <scope>NUCLEOTIDE SEQUENCE [LARGE SCALE GENOMIC DNA]</scope>
    <source>
        <strain evidence="2 3">ATHUM6906</strain>
    </source>
</reference>
<dbReference type="Proteomes" id="UP001338125">
    <property type="component" value="Unassembled WGS sequence"/>
</dbReference>
<proteinExistence type="predicted"/>
<gene>
    <name evidence="2" type="ORF">PT974_05126</name>
</gene>
<dbReference type="EMBL" id="JAVFKD010000010">
    <property type="protein sequence ID" value="KAK5994643.1"/>
    <property type="molecule type" value="Genomic_DNA"/>
</dbReference>
<comment type="caution">
    <text evidence="2">The sequence shown here is derived from an EMBL/GenBank/DDBJ whole genome shotgun (WGS) entry which is preliminary data.</text>
</comment>
<accession>A0ABR0SR89</accession>
<evidence type="ECO:0000313" key="2">
    <source>
        <dbReference type="EMBL" id="KAK5994643.1"/>
    </source>
</evidence>
<evidence type="ECO:0008006" key="4">
    <source>
        <dbReference type="Google" id="ProtNLM"/>
    </source>
</evidence>
<feature type="chain" id="PRO_5046619977" description="Late sexual development protein" evidence="1">
    <location>
        <begin position="21"/>
        <end position="386"/>
    </location>
</feature>
<name>A0ABR0SR89_9HYPO</name>
<protein>
    <recommendedName>
        <fullName evidence="4">Late sexual development protein</fullName>
    </recommendedName>
</protein>
<sequence>MLSIALLVNIVMVGAGLSLAAPANGGYPQPPKRHAFSIPKTNGFPSPNSDQLRTIETKADGLVNITNISPPPKLSPQEIAQYQLLAFNEFFKTAFFSSLLYNVTNNVTGYEYDKKDELAAILSDILAQEEIHALAAIKHLKDNNAFVPSPCKYEFGSTTLQHAINFAQVFTTIMMGTLQDTAVTFAKNGNSASIRSLAAVMENEAEQNGYFRHILAKKPSAHPFPTTSIPSFLFSALNMFTVPDSCPFPLSKINITLFRPFNLVGVGIIKQNDQTLSFNTDLGGVSAAAKYVGKTNDTQLYITYVTVQLKPISVRATNLRWNETRLMVDAHFPYSQYLMTGLSLASLTTKADFVSVEEMPAYTLAAPAVIQADQCLNANNSLDELE</sequence>
<evidence type="ECO:0000256" key="1">
    <source>
        <dbReference type="SAM" id="SignalP"/>
    </source>
</evidence>